<dbReference type="PANTHER" id="PTHR43346">
    <property type="entry name" value="LIGAND BINDING DOMAIN PROTEIN, PUTATIVE (AFU_ORTHOLOGUE AFUA_6G14370)-RELATED"/>
    <property type="match status" value="1"/>
</dbReference>
<dbReference type="GO" id="GO:0016853">
    <property type="term" value="F:isomerase activity"/>
    <property type="evidence" value="ECO:0007669"/>
    <property type="project" value="UniProtKB-KW"/>
</dbReference>
<dbReference type="InterPro" id="IPR011051">
    <property type="entry name" value="RmlC_Cupin_sf"/>
</dbReference>
<evidence type="ECO:0000313" key="2">
    <source>
        <dbReference type="EMBL" id="SFD25002.1"/>
    </source>
</evidence>
<dbReference type="Gene3D" id="2.60.120.10">
    <property type="entry name" value="Jelly Rolls"/>
    <property type="match status" value="1"/>
</dbReference>
<dbReference type="InterPro" id="IPR014710">
    <property type="entry name" value="RmlC-like_jellyroll"/>
</dbReference>
<sequence>MYNYRMYSSDDSPDTSSCDSYHIYNNNWDYPSPYFRCVPYTKLFDDTKFSSRFDSSQLEMDNNKMVLKDYGPKPLVINIDKATKQNNNFRTGLWTGDHFQVTLMSINVGDDIGLEIHPDTDQFIRIEHGQAVVKMGRSKENLDFQVNAHNDFAIMIPAGMWHNVINTGDKPLKVYAIYAPPQHPHDVVNVTKPAE</sequence>
<gene>
    <name evidence="2" type="ORF">SAMN05421842_12715</name>
</gene>
<organism evidence="2 3">
    <name type="scientific">Clostridium uliginosum</name>
    <dbReference type="NCBI Taxonomy" id="119641"/>
    <lineage>
        <taxon>Bacteria</taxon>
        <taxon>Bacillati</taxon>
        <taxon>Bacillota</taxon>
        <taxon>Clostridia</taxon>
        <taxon>Eubacteriales</taxon>
        <taxon>Clostridiaceae</taxon>
        <taxon>Clostridium</taxon>
    </lineage>
</organism>
<dbReference type="Proteomes" id="UP000199263">
    <property type="component" value="Unassembled WGS sequence"/>
</dbReference>
<keyword evidence="2" id="KW-0413">Isomerase</keyword>
<dbReference type="RefSeq" id="WP_090093369.1">
    <property type="nucleotide sequence ID" value="NZ_FOMG01000027.1"/>
</dbReference>
<dbReference type="STRING" id="119641.SAMN05421842_12715"/>
<keyword evidence="3" id="KW-1185">Reference proteome</keyword>
<evidence type="ECO:0000259" key="1">
    <source>
        <dbReference type="Pfam" id="PF07883"/>
    </source>
</evidence>
<accession>A0A1I1QSL3</accession>
<dbReference type="PANTHER" id="PTHR43346:SF1">
    <property type="entry name" value="QUERCETIN 2,3-DIOXYGENASE-RELATED"/>
    <property type="match status" value="1"/>
</dbReference>
<reference evidence="2 3" key="1">
    <citation type="submission" date="2016-10" db="EMBL/GenBank/DDBJ databases">
        <authorList>
            <person name="de Groot N.N."/>
        </authorList>
    </citation>
    <scope>NUCLEOTIDE SEQUENCE [LARGE SCALE GENOMIC DNA]</scope>
    <source>
        <strain evidence="2 3">DSM 12992</strain>
    </source>
</reference>
<protein>
    <submittedName>
        <fullName evidence="2">Mannose-6-phosphate isomerase, cupin superfamily</fullName>
    </submittedName>
</protein>
<dbReference type="CDD" id="cd02223">
    <property type="entry name" value="cupin_Bh2720-like"/>
    <property type="match status" value="1"/>
</dbReference>
<feature type="domain" description="Cupin type-2" evidence="1">
    <location>
        <begin position="103"/>
        <end position="178"/>
    </location>
</feature>
<dbReference type="SUPFAM" id="SSF51182">
    <property type="entry name" value="RmlC-like cupins"/>
    <property type="match status" value="1"/>
</dbReference>
<dbReference type="AlphaFoldDB" id="A0A1I1QSL3"/>
<proteinExistence type="predicted"/>
<name>A0A1I1QSL3_9CLOT</name>
<dbReference type="OrthoDB" id="3231985at2"/>
<dbReference type="Pfam" id="PF07883">
    <property type="entry name" value="Cupin_2"/>
    <property type="match status" value="1"/>
</dbReference>
<dbReference type="InterPro" id="IPR052538">
    <property type="entry name" value="Flavonoid_dioxygenase-like"/>
</dbReference>
<dbReference type="EMBL" id="FOMG01000027">
    <property type="protein sequence ID" value="SFD25002.1"/>
    <property type="molecule type" value="Genomic_DNA"/>
</dbReference>
<dbReference type="InterPro" id="IPR013096">
    <property type="entry name" value="Cupin_2"/>
</dbReference>
<evidence type="ECO:0000313" key="3">
    <source>
        <dbReference type="Proteomes" id="UP000199263"/>
    </source>
</evidence>